<evidence type="ECO:0000313" key="9">
    <source>
        <dbReference type="Proteomes" id="UP000442535"/>
    </source>
</evidence>
<dbReference type="SUPFAM" id="SSF53597">
    <property type="entry name" value="Dihydrofolate reductase-like"/>
    <property type="match status" value="1"/>
</dbReference>
<dbReference type="Proteomes" id="UP000442535">
    <property type="component" value="Unassembled WGS sequence"/>
</dbReference>
<gene>
    <name evidence="8" type="ORF">FYJ63_07745</name>
</gene>
<reference evidence="8 9" key="1">
    <citation type="submission" date="2019-08" db="EMBL/GenBank/DDBJ databases">
        <title>In-depth cultivation of the pig gut microbiome towards novel bacterial diversity and tailored functional studies.</title>
        <authorList>
            <person name="Wylensek D."/>
            <person name="Hitch T.C.A."/>
            <person name="Clavel T."/>
        </authorList>
    </citation>
    <scope>NUCLEOTIDE SEQUENCE [LARGE SCALE GENOMIC DNA]</scope>
    <source>
        <strain evidence="8 9">RF-GAM-744-WT-7</strain>
    </source>
</reference>
<evidence type="ECO:0000256" key="1">
    <source>
        <dbReference type="ARBA" id="ARBA00004903"/>
    </source>
</evidence>
<dbReference type="InterPro" id="IPR024072">
    <property type="entry name" value="DHFR-like_dom_sf"/>
</dbReference>
<comment type="similarity">
    <text evidence="2">Belongs to the dihydrofolate reductase family.</text>
</comment>
<keyword evidence="4" id="KW-0554">One-carbon metabolism</keyword>
<evidence type="ECO:0000256" key="4">
    <source>
        <dbReference type="ARBA" id="ARBA00022563"/>
    </source>
</evidence>
<evidence type="ECO:0000256" key="5">
    <source>
        <dbReference type="ARBA" id="ARBA00022857"/>
    </source>
</evidence>
<dbReference type="PRINTS" id="PR00070">
    <property type="entry name" value="DHFR"/>
</dbReference>
<dbReference type="EC" id="1.5.1.3" evidence="3"/>
<dbReference type="GO" id="GO:0004146">
    <property type="term" value="F:dihydrofolate reductase activity"/>
    <property type="evidence" value="ECO:0007669"/>
    <property type="project" value="UniProtKB-EC"/>
</dbReference>
<dbReference type="CDD" id="cd00209">
    <property type="entry name" value="DHFR"/>
    <property type="match status" value="1"/>
</dbReference>
<comment type="pathway">
    <text evidence="1">Cofactor biosynthesis; tetrahydrofolate biosynthesis; 5,6,7,8-tetrahydrofolate from 7,8-dihydrofolate: step 1/1.</text>
</comment>
<evidence type="ECO:0000256" key="2">
    <source>
        <dbReference type="ARBA" id="ARBA00009539"/>
    </source>
</evidence>
<dbReference type="GO" id="GO:0006730">
    <property type="term" value="P:one-carbon metabolic process"/>
    <property type="evidence" value="ECO:0007669"/>
    <property type="project" value="UniProtKB-KW"/>
</dbReference>
<feature type="domain" description="DHFR" evidence="7">
    <location>
        <begin position="29"/>
        <end position="198"/>
    </location>
</feature>
<dbReference type="GO" id="GO:0046655">
    <property type="term" value="P:folic acid metabolic process"/>
    <property type="evidence" value="ECO:0007669"/>
    <property type="project" value="TreeGrafter"/>
</dbReference>
<dbReference type="RefSeq" id="WP_154545470.1">
    <property type="nucleotide sequence ID" value="NZ_VUMY01000013.1"/>
</dbReference>
<dbReference type="PROSITE" id="PS51330">
    <property type="entry name" value="DHFR_2"/>
    <property type="match status" value="1"/>
</dbReference>
<dbReference type="InterPro" id="IPR001796">
    <property type="entry name" value="DHFR_dom"/>
</dbReference>
<protein>
    <recommendedName>
        <fullName evidence="3">dihydrofolate reductase</fullName>
        <ecNumber evidence="3">1.5.1.3</ecNumber>
    </recommendedName>
</protein>
<dbReference type="Pfam" id="PF00186">
    <property type="entry name" value="DHFR_1"/>
    <property type="match status" value="1"/>
</dbReference>
<evidence type="ECO:0000256" key="6">
    <source>
        <dbReference type="ARBA" id="ARBA00023002"/>
    </source>
</evidence>
<dbReference type="GO" id="GO:0050661">
    <property type="term" value="F:NADP binding"/>
    <property type="evidence" value="ECO:0007669"/>
    <property type="project" value="InterPro"/>
</dbReference>
<dbReference type="PANTHER" id="PTHR48069">
    <property type="entry name" value="DIHYDROFOLATE REDUCTASE"/>
    <property type="match status" value="1"/>
</dbReference>
<dbReference type="AlphaFoldDB" id="A0A7K0K3R5"/>
<evidence type="ECO:0000256" key="3">
    <source>
        <dbReference type="ARBA" id="ARBA00012856"/>
    </source>
</evidence>
<organism evidence="8 9">
    <name type="scientific">Mobiluncus porci</name>
    <dbReference type="NCBI Taxonomy" id="2652278"/>
    <lineage>
        <taxon>Bacteria</taxon>
        <taxon>Bacillati</taxon>
        <taxon>Actinomycetota</taxon>
        <taxon>Actinomycetes</taxon>
        <taxon>Actinomycetales</taxon>
        <taxon>Actinomycetaceae</taxon>
        <taxon>Mobiluncus</taxon>
    </lineage>
</organism>
<dbReference type="EMBL" id="VUMY01000013">
    <property type="protein sequence ID" value="MST50126.1"/>
    <property type="molecule type" value="Genomic_DNA"/>
</dbReference>
<sequence>MLNHAANLGVVKTAPAAPRASRAGHDIGQLGLVWAQDRSGLLGANGGMLWHVPADFKHFKETTMGWPVISGRASFEALGGALPGRRNIVLTRSPNFEAHGAEIARSLDEALAMCRGTEEVWVTGGGRVYQDVLDADLADLLVVTELDFAAAVPPDAELTKAPVIDPNKWKLDKTRSDVHWRTPSGDGAWKVLYFIPRQ</sequence>
<dbReference type="GO" id="GO:0005829">
    <property type="term" value="C:cytosol"/>
    <property type="evidence" value="ECO:0007669"/>
    <property type="project" value="TreeGrafter"/>
</dbReference>
<dbReference type="GO" id="GO:0046654">
    <property type="term" value="P:tetrahydrofolate biosynthetic process"/>
    <property type="evidence" value="ECO:0007669"/>
    <property type="project" value="UniProtKB-UniPathway"/>
</dbReference>
<evidence type="ECO:0000259" key="7">
    <source>
        <dbReference type="PROSITE" id="PS51330"/>
    </source>
</evidence>
<keyword evidence="9" id="KW-1185">Reference proteome</keyword>
<dbReference type="PANTHER" id="PTHR48069:SF3">
    <property type="entry name" value="DIHYDROFOLATE REDUCTASE"/>
    <property type="match status" value="1"/>
</dbReference>
<accession>A0A7K0K3R5</accession>
<keyword evidence="5" id="KW-0521">NADP</keyword>
<evidence type="ECO:0000313" key="8">
    <source>
        <dbReference type="EMBL" id="MST50126.1"/>
    </source>
</evidence>
<name>A0A7K0K3R5_9ACTO</name>
<keyword evidence="6" id="KW-0560">Oxidoreductase</keyword>
<dbReference type="UniPathway" id="UPA00077">
    <property type="reaction ID" value="UER00158"/>
</dbReference>
<proteinExistence type="inferred from homology"/>
<dbReference type="GO" id="GO:0046452">
    <property type="term" value="P:dihydrofolate metabolic process"/>
    <property type="evidence" value="ECO:0007669"/>
    <property type="project" value="TreeGrafter"/>
</dbReference>
<dbReference type="Gene3D" id="3.40.430.10">
    <property type="entry name" value="Dihydrofolate Reductase, subunit A"/>
    <property type="match status" value="1"/>
</dbReference>
<dbReference type="InterPro" id="IPR012259">
    <property type="entry name" value="DHFR"/>
</dbReference>
<comment type="caution">
    <text evidence="8">The sequence shown here is derived from an EMBL/GenBank/DDBJ whole genome shotgun (WGS) entry which is preliminary data.</text>
</comment>